<dbReference type="GO" id="GO:0031992">
    <property type="term" value="F:energy transducer activity"/>
    <property type="evidence" value="ECO:0007669"/>
    <property type="project" value="InterPro"/>
</dbReference>
<evidence type="ECO:0000256" key="2">
    <source>
        <dbReference type="ARBA" id="ARBA00022692"/>
    </source>
</evidence>
<evidence type="ECO:0000313" key="8">
    <source>
        <dbReference type="EMBL" id="NYH96337.1"/>
    </source>
</evidence>
<dbReference type="SUPFAM" id="SSF74653">
    <property type="entry name" value="TolA/TonB C-terminal domain"/>
    <property type="match status" value="1"/>
</dbReference>
<accession>A0A7Z0BWJ8</accession>
<feature type="region of interest" description="Disordered" evidence="6">
    <location>
        <begin position="55"/>
        <end position="155"/>
    </location>
</feature>
<dbReference type="GO" id="GO:0030288">
    <property type="term" value="C:outer membrane-bounded periplasmic space"/>
    <property type="evidence" value="ECO:0007669"/>
    <property type="project" value="InterPro"/>
</dbReference>
<comment type="function">
    <text evidence="5">Interacts with outer membrane receptor proteins that carry out high-affinity binding and energy dependent uptake into the periplasmic space of specific substrates. It could act to transduce energy from the cytoplasmic membrane to specific energy-requiring processes in the outer membrane, resulting in the release into the periplasm of ligands bound by these outer membrane proteins.</text>
</comment>
<dbReference type="GO" id="GO:0005886">
    <property type="term" value="C:plasma membrane"/>
    <property type="evidence" value="ECO:0007669"/>
    <property type="project" value="UniProtKB-SubCell"/>
</dbReference>
<keyword evidence="5" id="KW-0653">Protein transport</keyword>
<feature type="domain" description="TonB C-terminal" evidence="7">
    <location>
        <begin position="169"/>
        <end position="237"/>
    </location>
</feature>
<dbReference type="RefSeq" id="WP_179408186.1">
    <property type="nucleotide sequence ID" value="NZ_BMGF01000005.1"/>
</dbReference>
<comment type="subcellular location">
    <subcellularLocation>
        <location evidence="5">Cell inner membrane</location>
        <topology evidence="5">Single-pass membrane protein</topology>
        <orientation evidence="5">Periplasmic side</orientation>
    </subcellularLocation>
    <subcellularLocation>
        <location evidence="1">Membrane</location>
        <topology evidence="1">Single-pass membrane protein</topology>
    </subcellularLocation>
</comment>
<protein>
    <recommendedName>
        <fullName evidence="5">Protein TonB</fullName>
    </recommendedName>
</protein>
<keyword evidence="5" id="KW-0735">Signal-anchor</keyword>
<proteinExistence type="inferred from homology"/>
<evidence type="ECO:0000256" key="1">
    <source>
        <dbReference type="ARBA" id="ARBA00004167"/>
    </source>
</evidence>
<evidence type="ECO:0000256" key="5">
    <source>
        <dbReference type="RuleBase" id="RU362123"/>
    </source>
</evidence>
<keyword evidence="5" id="KW-0813">Transport</keyword>
<name>A0A7Z0BWJ8_9SPHN</name>
<evidence type="ECO:0000256" key="3">
    <source>
        <dbReference type="ARBA" id="ARBA00022989"/>
    </source>
</evidence>
<dbReference type="Proteomes" id="UP000522081">
    <property type="component" value="Unassembled WGS sequence"/>
</dbReference>
<comment type="caution">
    <text evidence="8">The sequence shown here is derived from an EMBL/GenBank/DDBJ whole genome shotgun (WGS) entry which is preliminary data.</text>
</comment>
<dbReference type="InterPro" id="IPR003538">
    <property type="entry name" value="TonB"/>
</dbReference>
<keyword evidence="2" id="KW-0812">Transmembrane</keyword>
<dbReference type="GO" id="GO:0055085">
    <property type="term" value="P:transmembrane transport"/>
    <property type="evidence" value="ECO:0007669"/>
    <property type="project" value="InterPro"/>
</dbReference>
<dbReference type="Gene3D" id="3.30.1150.10">
    <property type="match status" value="1"/>
</dbReference>
<dbReference type="InterPro" id="IPR006260">
    <property type="entry name" value="TonB/TolA_C"/>
</dbReference>
<evidence type="ECO:0000256" key="6">
    <source>
        <dbReference type="SAM" id="MobiDB-lite"/>
    </source>
</evidence>
<dbReference type="GO" id="GO:0015031">
    <property type="term" value="P:protein transport"/>
    <property type="evidence" value="ECO:0007669"/>
    <property type="project" value="UniProtKB-UniRule"/>
</dbReference>
<feature type="compositionally biased region" description="Gly residues" evidence="6">
    <location>
        <begin position="129"/>
        <end position="154"/>
    </location>
</feature>
<sequence>MSRADFTPLRRTKIGVFALVVLVHVAIFVGLVRALAPDFSNQVVRNVTEAFTVTVTTREEPTPTPEPTPEQAVAPDPEPEGAAAPPGKKAVPREVVAPEPKITLTEKAAPKVASTGNADSSGARDEGDGTGAGGEGVGTGSGRSGSGQGGGGGVAQKAVKMAGDINSARDYPRATRDLRVGNSVVIALTVGTDGRVKNCRIVRGSPDPEADRITCRLATQRFRFRPAEDRAGNPVESVYGWQQRWFYGGER</sequence>
<keyword evidence="5" id="KW-0997">Cell inner membrane</keyword>
<evidence type="ECO:0000313" key="9">
    <source>
        <dbReference type="Proteomes" id="UP000522081"/>
    </source>
</evidence>
<gene>
    <name evidence="8" type="ORF">FHS75_002676</name>
</gene>
<keyword evidence="9" id="KW-1185">Reference proteome</keyword>
<dbReference type="NCBIfam" id="TIGR01352">
    <property type="entry name" value="tonB_Cterm"/>
    <property type="match status" value="1"/>
</dbReference>
<dbReference type="Pfam" id="PF03544">
    <property type="entry name" value="TonB_C"/>
    <property type="match status" value="1"/>
</dbReference>
<dbReference type="GO" id="GO:0015891">
    <property type="term" value="P:siderophore transport"/>
    <property type="evidence" value="ECO:0007669"/>
    <property type="project" value="InterPro"/>
</dbReference>
<dbReference type="EMBL" id="JACBZF010000005">
    <property type="protein sequence ID" value="NYH96337.1"/>
    <property type="molecule type" value="Genomic_DNA"/>
</dbReference>
<reference evidence="8 9" key="1">
    <citation type="submission" date="2020-07" db="EMBL/GenBank/DDBJ databases">
        <title>Genomic Encyclopedia of Type Strains, Phase IV (KMG-IV): sequencing the most valuable type-strain genomes for metagenomic binning, comparative biology and taxonomic classification.</title>
        <authorList>
            <person name="Goeker M."/>
        </authorList>
    </citation>
    <scope>NUCLEOTIDE SEQUENCE [LARGE SCALE GENOMIC DNA]</scope>
    <source>
        <strain evidence="8 9">DSM 29043</strain>
    </source>
</reference>
<dbReference type="InterPro" id="IPR037682">
    <property type="entry name" value="TonB_C"/>
</dbReference>
<organism evidence="8 9">
    <name type="scientific">Novosphingobium marinum</name>
    <dbReference type="NCBI Taxonomy" id="1514948"/>
    <lineage>
        <taxon>Bacteria</taxon>
        <taxon>Pseudomonadati</taxon>
        <taxon>Pseudomonadota</taxon>
        <taxon>Alphaproteobacteria</taxon>
        <taxon>Sphingomonadales</taxon>
        <taxon>Sphingomonadaceae</taxon>
        <taxon>Novosphingobium</taxon>
    </lineage>
</organism>
<comment type="similarity">
    <text evidence="5">Belongs to the TonB family.</text>
</comment>
<evidence type="ECO:0000256" key="4">
    <source>
        <dbReference type="ARBA" id="ARBA00023136"/>
    </source>
</evidence>
<evidence type="ECO:0000259" key="7">
    <source>
        <dbReference type="Pfam" id="PF03544"/>
    </source>
</evidence>
<keyword evidence="3" id="KW-1133">Transmembrane helix</keyword>
<feature type="compositionally biased region" description="Low complexity" evidence="6">
    <location>
        <begin position="69"/>
        <end position="89"/>
    </location>
</feature>
<dbReference type="AlphaFoldDB" id="A0A7Z0BWJ8"/>
<dbReference type="PRINTS" id="PR01374">
    <property type="entry name" value="TONBPROTEIN"/>
</dbReference>
<keyword evidence="4" id="KW-0472">Membrane</keyword>
<keyword evidence="5" id="KW-1003">Cell membrane</keyword>